<dbReference type="PANTHER" id="PTHR44757:SF2">
    <property type="entry name" value="BIOFILM ARCHITECTURE MAINTENANCE PROTEIN MBAA"/>
    <property type="match status" value="1"/>
</dbReference>
<dbReference type="Gene3D" id="3.30.450.20">
    <property type="entry name" value="PAS domain"/>
    <property type="match status" value="1"/>
</dbReference>
<dbReference type="PROSITE" id="PS50112">
    <property type="entry name" value="PAS"/>
    <property type="match status" value="1"/>
</dbReference>
<dbReference type="InterPro" id="IPR035919">
    <property type="entry name" value="EAL_sf"/>
</dbReference>
<dbReference type="Gene3D" id="3.20.20.450">
    <property type="entry name" value="EAL domain"/>
    <property type="match status" value="1"/>
</dbReference>
<evidence type="ECO:0000259" key="4">
    <source>
        <dbReference type="PROSITE" id="PS50887"/>
    </source>
</evidence>
<dbReference type="AlphaFoldDB" id="A0A5Q0H2C2"/>
<evidence type="ECO:0000313" key="6">
    <source>
        <dbReference type="Proteomes" id="UP000325787"/>
    </source>
</evidence>
<reference evidence="6" key="1">
    <citation type="journal article" date="2021" name="Curr. Microbiol.">
        <title>Complete genome of nocamycin-producing strain Saccharothrix syringae NRRL B-16468 reveals the biosynthetic potential for secondary metabolites.</title>
        <authorList>
            <person name="Mo X."/>
            <person name="Yang S."/>
        </authorList>
    </citation>
    <scope>NUCLEOTIDE SEQUENCE [LARGE SCALE GENOMIC DNA]</scope>
    <source>
        <strain evidence="6">ATCC 51364 / DSM 43886 / JCM 6844 / KCTC 9398 / NBRC 14523 / NRRL B-16468 / INA 2240</strain>
    </source>
</reference>
<dbReference type="CDD" id="cd01948">
    <property type="entry name" value="EAL"/>
    <property type="match status" value="1"/>
</dbReference>
<dbReference type="Proteomes" id="UP000325787">
    <property type="component" value="Chromosome"/>
</dbReference>
<feature type="region of interest" description="Disordered" evidence="1">
    <location>
        <begin position="57"/>
        <end position="77"/>
    </location>
</feature>
<sequence>MMLRWILSWIPGTSAFAGRRRLDADLDLLARLGPPVLSEEDKDAALARIRAAVDTASPSSRSPLGEEVTVSRQADGHTRPAGFEEMVAEWAKALAATVYLPLDQRQLRERLTLMANGLLEHASGGDTLELPAERIGRELAQDLRLTAEAFQNGLELIIPWLERTQRHTGQGSAASRAGALAALAAGYAAGARDRILDEQLDITGAGLTAVHAELRDRVRGNEHTLSRNHDRGQRGPIMTDTAPPMGVLDIHGTVLQANPALLRLLRCPDHEVVGTPLVGHITDEHSREAVRSCIASAVRHPGTPHDTRFALGGHDRDTTWVGAALAWHPDRPYDDPAGGRMLMALADITGHHNRQQRVHPEDDYDPVTQLSTRRRFLHTLHTILRPGVAHEPEVVGVCALRLDDLATVTAAMGPAAADRVLVSAASRITAALADHSPATVARIDRDRFAILLTTPCDWSTITDLVRRLVDWTRGPYTTARYNVSLSVSVGLVQALPGVRAEHLLRQAEAELDAQYRGQRRIHTDTEPVDHGEIRHDHLLTAVPHALRRGEITLAYHPIVDLTSSVVVGVEATAVWAHPDHGDIPADDLLCEAEAIGLARDWGPWMLNQATRQAARWSRALGKRAPQMALNIPPGFAVDDGFVDHLTRALRDNDLPPRRLLLLMTESSIVDRRGRLRRHLVHLGGTSVPLALAGLGSDTAHYDSLPHLTIDTLVIAPTVTAGIAGVTAADHGHHATLAEALIKMGRRLTHTVMLKGITTREQVKAARRMKADLGLGELFGGPQPPDAIEAMIVEGAVAV</sequence>
<feature type="domain" description="GGDEF" evidence="4">
    <location>
        <begin position="393"/>
        <end position="526"/>
    </location>
</feature>
<dbReference type="Pfam" id="PF00990">
    <property type="entry name" value="GGDEF"/>
    <property type="match status" value="1"/>
</dbReference>
<evidence type="ECO:0000259" key="2">
    <source>
        <dbReference type="PROSITE" id="PS50112"/>
    </source>
</evidence>
<dbReference type="InterPro" id="IPR000160">
    <property type="entry name" value="GGDEF_dom"/>
</dbReference>
<protein>
    <submittedName>
        <fullName evidence="5">EAL domain-containing protein</fullName>
    </submittedName>
</protein>
<dbReference type="Gene3D" id="3.30.70.270">
    <property type="match status" value="1"/>
</dbReference>
<evidence type="ECO:0000256" key="1">
    <source>
        <dbReference type="SAM" id="MobiDB-lite"/>
    </source>
</evidence>
<feature type="domain" description="PAS" evidence="2">
    <location>
        <begin position="237"/>
        <end position="301"/>
    </location>
</feature>
<dbReference type="SUPFAM" id="SSF141868">
    <property type="entry name" value="EAL domain-like"/>
    <property type="match status" value="1"/>
</dbReference>
<dbReference type="InterPro" id="IPR000014">
    <property type="entry name" value="PAS"/>
</dbReference>
<gene>
    <name evidence="5" type="ORF">EKG83_25850</name>
</gene>
<organism evidence="5 6">
    <name type="scientific">Saccharothrix syringae</name>
    <name type="common">Nocardiopsis syringae</name>
    <dbReference type="NCBI Taxonomy" id="103733"/>
    <lineage>
        <taxon>Bacteria</taxon>
        <taxon>Bacillati</taxon>
        <taxon>Actinomycetota</taxon>
        <taxon>Actinomycetes</taxon>
        <taxon>Pseudonocardiales</taxon>
        <taxon>Pseudonocardiaceae</taxon>
        <taxon>Saccharothrix</taxon>
    </lineage>
</organism>
<dbReference type="Pfam" id="PF00563">
    <property type="entry name" value="EAL"/>
    <property type="match status" value="1"/>
</dbReference>
<dbReference type="PROSITE" id="PS50887">
    <property type="entry name" value="GGDEF"/>
    <property type="match status" value="1"/>
</dbReference>
<dbReference type="InterPro" id="IPR001633">
    <property type="entry name" value="EAL_dom"/>
</dbReference>
<dbReference type="OrthoDB" id="23692at2"/>
<proteinExistence type="predicted"/>
<dbReference type="PROSITE" id="PS50883">
    <property type="entry name" value="EAL"/>
    <property type="match status" value="1"/>
</dbReference>
<dbReference type="SUPFAM" id="SSF55073">
    <property type="entry name" value="Nucleotide cyclase"/>
    <property type="match status" value="1"/>
</dbReference>
<dbReference type="InterPro" id="IPR043128">
    <property type="entry name" value="Rev_trsase/Diguanyl_cyclase"/>
</dbReference>
<dbReference type="EMBL" id="CP034550">
    <property type="protein sequence ID" value="QFZ20386.1"/>
    <property type="molecule type" value="Genomic_DNA"/>
</dbReference>
<evidence type="ECO:0000313" key="5">
    <source>
        <dbReference type="EMBL" id="QFZ20386.1"/>
    </source>
</evidence>
<feature type="domain" description="EAL" evidence="3">
    <location>
        <begin position="535"/>
        <end position="795"/>
    </location>
</feature>
<dbReference type="PANTHER" id="PTHR44757">
    <property type="entry name" value="DIGUANYLATE CYCLASE DGCP"/>
    <property type="match status" value="1"/>
</dbReference>
<dbReference type="CDD" id="cd00130">
    <property type="entry name" value="PAS"/>
    <property type="match status" value="1"/>
</dbReference>
<dbReference type="KEGG" id="ssyi:EKG83_25850"/>
<evidence type="ECO:0000259" key="3">
    <source>
        <dbReference type="PROSITE" id="PS50883"/>
    </source>
</evidence>
<accession>A0A5Q0H2C2</accession>
<dbReference type="SUPFAM" id="SSF55785">
    <property type="entry name" value="PYP-like sensor domain (PAS domain)"/>
    <property type="match status" value="1"/>
</dbReference>
<dbReference type="InterPro" id="IPR035965">
    <property type="entry name" value="PAS-like_dom_sf"/>
</dbReference>
<name>A0A5Q0H2C2_SACSY</name>
<keyword evidence="6" id="KW-1185">Reference proteome</keyword>
<dbReference type="SMART" id="SM00267">
    <property type="entry name" value="GGDEF"/>
    <property type="match status" value="1"/>
</dbReference>
<dbReference type="InterPro" id="IPR029787">
    <property type="entry name" value="Nucleotide_cyclase"/>
</dbReference>
<dbReference type="InterPro" id="IPR052155">
    <property type="entry name" value="Biofilm_reg_signaling"/>
</dbReference>
<dbReference type="SMART" id="SM00052">
    <property type="entry name" value="EAL"/>
    <property type="match status" value="1"/>
</dbReference>